<feature type="non-terminal residue" evidence="1">
    <location>
        <position position="339"/>
    </location>
</feature>
<evidence type="ECO:0000313" key="1">
    <source>
        <dbReference type="EMBL" id="HIX81331.1"/>
    </source>
</evidence>
<gene>
    <name evidence="1" type="ORF">H9980_05075</name>
</gene>
<evidence type="ECO:0000313" key="2">
    <source>
        <dbReference type="Proteomes" id="UP000886724"/>
    </source>
</evidence>
<dbReference type="EMBL" id="DXET01000113">
    <property type="protein sequence ID" value="HIX81331.1"/>
    <property type="molecule type" value="Genomic_DNA"/>
</dbReference>
<dbReference type="InterPro" id="IPR027417">
    <property type="entry name" value="P-loop_NTPase"/>
</dbReference>
<dbReference type="SUPFAM" id="SSF52540">
    <property type="entry name" value="P-loop containing nucleoside triphosphate hydrolases"/>
    <property type="match status" value="1"/>
</dbReference>
<comment type="caution">
    <text evidence="1">The sequence shown here is derived from an EMBL/GenBank/DDBJ whole genome shotgun (WGS) entry which is preliminary data.</text>
</comment>
<proteinExistence type="predicted"/>
<organism evidence="1 2">
    <name type="scientific">Candidatus Erysipelatoclostridium merdavium</name>
    <dbReference type="NCBI Taxonomy" id="2838566"/>
    <lineage>
        <taxon>Bacteria</taxon>
        <taxon>Bacillati</taxon>
        <taxon>Bacillota</taxon>
        <taxon>Erysipelotrichia</taxon>
        <taxon>Erysipelotrichales</taxon>
        <taxon>Erysipelotrichales incertae sedis</taxon>
    </lineage>
</organism>
<dbReference type="Proteomes" id="UP000886724">
    <property type="component" value="Unassembled WGS sequence"/>
</dbReference>
<reference evidence="1" key="1">
    <citation type="journal article" date="2021" name="PeerJ">
        <title>Extensive microbial diversity within the chicken gut microbiome revealed by metagenomics and culture.</title>
        <authorList>
            <person name="Gilroy R."/>
            <person name="Ravi A."/>
            <person name="Getino M."/>
            <person name="Pursley I."/>
            <person name="Horton D.L."/>
            <person name="Alikhan N.F."/>
            <person name="Baker D."/>
            <person name="Gharbi K."/>
            <person name="Hall N."/>
            <person name="Watson M."/>
            <person name="Adriaenssens E.M."/>
            <person name="Foster-Nyarko E."/>
            <person name="Jarju S."/>
            <person name="Secka A."/>
            <person name="Antonio M."/>
            <person name="Oren A."/>
            <person name="Chaudhuri R.R."/>
            <person name="La Ragione R."/>
            <person name="Hildebrand F."/>
            <person name="Pallen M.J."/>
        </authorList>
    </citation>
    <scope>NUCLEOTIDE SEQUENCE</scope>
    <source>
        <strain evidence="1">ChiGjej1B1-14440</strain>
    </source>
</reference>
<dbReference type="AlphaFoldDB" id="A0A9D1XLD9"/>
<sequence>MNIITLVKEHLIRYPGMKPRDIIKLIYQNEFGGGHMIDSFDNSLERLQNECATLNSQTTLTSEVIGDNLIRVYLGKLDSVQILTLNQIFVASSKQSHGNLASFINKLETIKAAMVQGEIDYDNQEFEVELKAYEKLNFPPISHSEQYRKEYKPHYRLVDKRYFQYFDIINKINQLLITNKSLTIAIDGKCGAGKSFLANLLCEIYDANLFKMDDFFLRPFQRTEERLSMPGGNVDYERFKETIIDPLLKKEAIKYQRFNCSKMALDDDIQVIPYHNLNIIEGTYSLHPYFGKYYDYAIGLDISDKLQEKRILDRNGAMMLEKFKNIWIPLENKYFEAYQ</sequence>
<evidence type="ECO:0008006" key="3">
    <source>
        <dbReference type="Google" id="ProtNLM"/>
    </source>
</evidence>
<accession>A0A9D1XLD9</accession>
<name>A0A9D1XLD9_9FIRM</name>
<dbReference type="Gene3D" id="3.40.50.300">
    <property type="entry name" value="P-loop containing nucleotide triphosphate hydrolases"/>
    <property type="match status" value="1"/>
</dbReference>
<protein>
    <recommendedName>
        <fullName evidence="3">Uridine kinase</fullName>
    </recommendedName>
</protein>
<reference evidence="1" key="2">
    <citation type="submission" date="2021-04" db="EMBL/GenBank/DDBJ databases">
        <authorList>
            <person name="Gilroy R."/>
        </authorList>
    </citation>
    <scope>NUCLEOTIDE SEQUENCE</scope>
    <source>
        <strain evidence="1">ChiGjej1B1-14440</strain>
    </source>
</reference>